<evidence type="ECO:0000256" key="3">
    <source>
        <dbReference type="ARBA" id="ARBA00012663"/>
    </source>
</evidence>
<feature type="region of interest" description="Disordered" evidence="5">
    <location>
        <begin position="107"/>
        <end position="126"/>
    </location>
</feature>
<dbReference type="Gene3D" id="3.20.20.80">
    <property type="entry name" value="Glycosidases"/>
    <property type="match status" value="1"/>
</dbReference>
<dbReference type="PANTHER" id="PTHR22600:SF57">
    <property type="entry name" value="BETA-N-ACETYLHEXOSAMINIDASE"/>
    <property type="match status" value="1"/>
</dbReference>
<comment type="similarity">
    <text evidence="2">Belongs to the glycosyl hydrolase 20 family.</text>
</comment>
<accession>A0ABX6YKT3</accession>
<dbReference type="EC" id="3.2.1.52" evidence="3"/>
<evidence type="ECO:0000256" key="5">
    <source>
        <dbReference type="SAM" id="MobiDB-lite"/>
    </source>
</evidence>
<evidence type="ECO:0000313" key="8">
    <source>
        <dbReference type="Proteomes" id="UP000662814"/>
    </source>
</evidence>
<comment type="catalytic activity">
    <reaction evidence="1">
        <text>Hydrolysis of terminal non-reducing N-acetyl-D-hexosamine residues in N-acetyl-beta-D-hexosaminides.</text>
        <dbReference type="EC" id="3.2.1.52"/>
    </reaction>
</comment>
<evidence type="ECO:0000256" key="2">
    <source>
        <dbReference type="ARBA" id="ARBA00006285"/>
    </source>
</evidence>
<dbReference type="InterPro" id="IPR017853">
    <property type="entry name" value="GH"/>
</dbReference>
<gene>
    <name evidence="7" type="ORF">HCR76_02655</name>
</gene>
<dbReference type="EMBL" id="CP061169">
    <property type="protein sequence ID" value="QPZ39016.1"/>
    <property type="molecule type" value="Genomic_DNA"/>
</dbReference>
<name>A0ABX6YKT3_9MICO</name>
<organism evidence="7 8">
    <name type="scientific">Paramicrobacterium chengjingii</name>
    <dbReference type="NCBI Taxonomy" id="2769067"/>
    <lineage>
        <taxon>Bacteria</taxon>
        <taxon>Bacillati</taxon>
        <taxon>Actinomycetota</taxon>
        <taxon>Actinomycetes</taxon>
        <taxon>Micrococcales</taxon>
        <taxon>Microbacteriaceae</taxon>
        <taxon>Paramicrobacterium</taxon>
    </lineage>
</organism>
<evidence type="ECO:0000313" key="7">
    <source>
        <dbReference type="EMBL" id="QPZ39016.1"/>
    </source>
</evidence>
<dbReference type="Proteomes" id="UP000662814">
    <property type="component" value="Chromosome"/>
</dbReference>
<protein>
    <recommendedName>
        <fullName evidence="3">beta-N-acetylhexosaminidase</fullName>
        <ecNumber evidence="3">3.2.1.52</ecNumber>
    </recommendedName>
</protein>
<dbReference type="Pfam" id="PF00728">
    <property type="entry name" value="Glyco_hydro_20"/>
    <property type="match status" value="1"/>
</dbReference>
<evidence type="ECO:0000259" key="6">
    <source>
        <dbReference type="Pfam" id="PF00728"/>
    </source>
</evidence>
<dbReference type="InterPro" id="IPR015883">
    <property type="entry name" value="Glyco_hydro_20_cat"/>
</dbReference>
<dbReference type="InterPro" id="IPR025705">
    <property type="entry name" value="Beta_hexosaminidase_sua/sub"/>
</dbReference>
<evidence type="ECO:0000256" key="4">
    <source>
        <dbReference type="ARBA" id="ARBA00022801"/>
    </source>
</evidence>
<dbReference type="SUPFAM" id="SSF51445">
    <property type="entry name" value="(Trans)glycosidases"/>
    <property type="match status" value="1"/>
</dbReference>
<proteinExistence type="inferred from homology"/>
<dbReference type="PANTHER" id="PTHR22600">
    <property type="entry name" value="BETA-HEXOSAMINIDASE"/>
    <property type="match status" value="1"/>
</dbReference>
<feature type="domain" description="Glycoside hydrolase family 20 catalytic" evidence="6">
    <location>
        <begin position="1"/>
        <end position="80"/>
    </location>
</feature>
<reference evidence="7 8" key="1">
    <citation type="submission" date="2020-12" db="EMBL/GenBank/DDBJ databases">
        <title>Microbacterium sp. HY060.</title>
        <authorList>
            <person name="Zhou J."/>
        </authorList>
    </citation>
    <scope>NUCLEOTIDE SEQUENCE [LARGE SCALE GENOMIC DNA]</scope>
    <source>
        <strain evidence="7 8">HY60</strain>
    </source>
</reference>
<dbReference type="PRINTS" id="PR00738">
    <property type="entry name" value="GLHYDRLASE20"/>
</dbReference>
<keyword evidence="4" id="KW-0378">Hydrolase</keyword>
<sequence length="146" mass="16659">MYLDYRQSDRNDEPIPVGFPLGVDEIYAFDPMPAELTSEQGHHVLGGQANMWTEHIDSSRALDYMLFPRLCALAEAVWSTEKNLADFRSRLDSHSKRLNVLGVEYRHPEGPAPWQSRPDAPGKPITREERLAIQRELTRNISDAGR</sequence>
<evidence type="ECO:0000256" key="1">
    <source>
        <dbReference type="ARBA" id="ARBA00001231"/>
    </source>
</evidence>
<keyword evidence="8" id="KW-1185">Reference proteome</keyword>